<dbReference type="AlphaFoldDB" id="A0A1G9S8R0"/>
<proteinExistence type="predicted"/>
<dbReference type="Pfam" id="PF13620">
    <property type="entry name" value="CarboxypepD_reg"/>
    <property type="match status" value="1"/>
</dbReference>
<keyword evidence="2" id="KW-0121">Carboxypeptidase</keyword>
<dbReference type="RefSeq" id="WP_074606298.1">
    <property type="nucleotide sequence ID" value="NZ_FNGY01000003.1"/>
</dbReference>
<dbReference type="STRING" id="430522.BFS30_02645"/>
<organism evidence="2 3">
    <name type="scientific">Pedobacter steynii</name>
    <dbReference type="NCBI Taxonomy" id="430522"/>
    <lineage>
        <taxon>Bacteria</taxon>
        <taxon>Pseudomonadati</taxon>
        <taxon>Bacteroidota</taxon>
        <taxon>Sphingobacteriia</taxon>
        <taxon>Sphingobacteriales</taxon>
        <taxon>Sphingobacteriaceae</taxon>
        <taxon>Pedobacter</taxon>
    </lineage>
</organism>
<feature type="chain" id="PRO_5010205132" evidence="1">
    <location>
        <begin position="22"/>
        <end position="888"/>
    </location>
</feature>
<dbReference type="Proteomes" id="UP000183200">
    <property type="component" value="Unassembled WGS sequence"/>
</dbReference>
<dbReference type="OrthoDB" id="603275at2"/>
<dbReference type="SUPFAM" id="SSF49464">
    <property type="entry name" value="Carboxypeptidase regulatory domain-like"/>
    <property type="match status" value="1"/>
</dbReference>
<keyword evidence="2" id="KW-0378">Hydrolase</keyword>
<sequence>MKLTILLILSLFLMKQGTAQSQIQGHVKDLKGKAINSATVTLKSGDGKIIAYTRSDEKGAYQLKVPAVPTNGFSLEVSSLGYKREILPVTDRTKSYDFVLNESAIDLPTVVVNNRPRLKVDGDTLNYKLSDFSNKQDRVLGDVLKKMPGIEVATDGRISYNGKNISNFYIDGDNLLDDKYNIATKSIPKEAVDKVQVIQNDQPIKVLRNKMHSDDVALNITIKDEAKIKLIGQASLGAGLPNRFDENINGMMFNKKYKGINYLKANNIGNDPAREITSHNFSELKDRLNNNKPGTILSTGAAGVPDLPQNRYLFNRAALLNVNNLFNLKKDIQLKTNLYYLLDRQQRDYDKFTEYYLPSGNVSFTEKQSNTSKPNQFRAQASLNMNREKSYLNNTFISNYNPMKYQVGLNTNGTPFGQQLQQKAFDVSNEFSYLNTLKNGNIYNLYSYLSYSSQPEKLQVNSGLNEDQLNHGIPYSALIQTSNTPAYFTNTYLSFKKVSSGIIQTYKTGFSFQAQQLNSTLNTIQEDSQIQPAAIEAFNNLKWKRSNLYTEGLYEYETEDEKLKASLSIPLSYQYIHYRDPGYALDQKMNKFFVNPGVRLKYQTGVENYLQFSYALKNELGTMDDVYRGAILKNYRSLYANNAPLSEQKNHTAALTFNYRKAITMFFFNLQASYSRINLNTISSSILTDNLQQRIVLPYDNNISAYNLAGNVSKYWFELRTTFSMGLSWSQSMNNQFQNNTLLPYKAINNGIKAGFQSKISKNTNLNYGVNYNLMESKSSVNQEEPIKYKQLRQQAELSFMPIDDLFLNLSAEHLYTKQSGQGRLSYLFSDLSARYKVNKINTDFELGISNLGNIKTYRTVYLSSNAFTSGTYEIPGRIAMLKATLTF</sequence>
<keyword evidence="2" id="KW-0645">Protease</keyword>
<dbReference type="EMBL" id="FNGY01000003">
    <property type="protein sequence ID" value="SDM31868.1"/>
    <property type="molecule type" value="Genomic_DNA"/>
</dbReference>
<name>A0A1G9S8R0_9SPHI</name>
<protein>
    <submittedName>
        <fullName evidence="2">Carboxypeptidase regulatory-like domain-containing protein</fullName>
    </submittedName>
</protein>
<accession>A0A1G9S8R0</accession>
<evidence type="ECO:0000256" key="1">
    <source>
        <dbReference type="SAM" id="SignalP"/>
    </source>
</evidence>
<dbReference type="Gene3D" id="2.60.40.1120">
    <property type="entry name" value="Carboxypeptidase-like, regulatory domain"/>
    <property type="match status" value="1"/>
</dbReference>
<dbReference type="SUPFAM" id="SSF56935">
    <property type="entry name" value="Porins"/>
    <property type="match status" value="1"/>
</dbReference>
<evidence type="ECO:0000313" key="2">
    <source>
        <dbReference type="EMBL" id="SDM31868.1"/>
    </source>
</evidence>
<feature type="signal peptide" evidence="1">
    <location>
        <begin position="1"/>
        <end position="21"/>
    </location>
</feature>
<dbReference type="InterPro" id="IPR008969">
    <property type="entry name" value="CarboxyPept-like_regulatory"/>
</dbReference>
<reference evidence="3" key="1">
    <citation type="submission" date="2016-10" db="EMBL/GenBank/DDBJ databases">
        <authorList>
            <person name="Varghese N."/>
            <person name="Submissions S."/>
        </authorList>
    </citation>
    <scope>NUCLEOTIDE SEQUENCE [LARGE SCALE GENOMIC DNA]</scope>
    <source>
        <strain evidence="3">DSM 19110</strain>
    </source>
</reference>
<keyword evidence="3" id="KW-1185">Reference proteome</keyword>
<keyword evidence="1" id="KW-0732">Signal</keyword>
<dbReference type="GO" id="GO:0004180">
    <property type="term" value="F:carboxypeptidase activity"/>
    <property type="evidence" value="ECO:0007669"/>
    <property type="project" value="UniProtKB-KW"/>
</dbReference>
<gene>
    <name evidence="2" type="ORF">SAMN05421820_103508</name>
</gene>
<evidence type="ECO:0000313" key="3">
    <source>
        <dbReference type="Proteomes" id="UP000183200"/>
    </source>
</evidence>